<gene>
    <name evidence="1" type="ORF">CA2015_3759</name>
</gene>
<dbReference type="KEGG" id="camu:CA2015_3759"/>
<name>A0A0H4PJL8_9BACT</name>
<keyword evidence="2" id="KW-1185">Reference proteome</keyword>
<proteinExistence type="predicted"/>
<sequence length="70" mass="7694">MGEILSALLKKKYNNTAKIILLSSFLPGPSPLNTKNYTLKSYLNPKYAIDILLHAEIALKSATSLLFSTP</sequence>
<protein>
    <submittedName>
        <fullName evidence="1">Uncharacterized protein</fullName>
    </submittedName>
</protein>
<dbReference type="AlphaFoldDB" id="A0A0H4PJL8"/>
<organism evidence="1 2">
    <name type="scientific">Cyclobacterium amurskyense</name>
    <dbReference type="NCBI Taxonomy" id="320787"/>
    <lineage>
        <taxon>Bacteria</taxon>
        <taxon>Pseudomonadati</taxon>
        <taxon>Bacteroidota</taxon>
        <taxon>Cytophagia</taxon>
        <taxon>Cytophagales</taxon>
        <taxon>Cyclobacteriaceae</taxon>
        <taxon>Cyclobacterium</taxon>
    </lineage>
</organism>
<accession>A0A0H4PJL8</accession>
<evidence type="ECO:0000313" key="2">
    <source>
        <dbReference type="Proteomes" id="UP000036520"/>
    </source>
</evidence>
<dbReference type="EMBL" id="CP012040">
    <property type="protein sequence ID" value="AKP53133.1"/>
    <property type="molecule type" value="Genomic_DNA"/>
</dbReference>
<reference evidence="1 2" key="1">
    <citation type="submission" date="2015-07" db="EMBL/GenBank/DDBJ databases">
        <authorList>
            <person name="Kim K.M."/>
        </authorList>
    </citation>
    <scope>NUCLEOTIDE SEQUENCE [LARGE SCALE GENOMIC DNA]</scope>
    <source>
        <strain evidence="1 2">KCTC 12363</strain>
    </source>
</reference>
<dbReference type="Proteomes" id="UP000036520">
    <property type="component" value="Chromosome"/>
</dbReference>
<dbReference type="RefSeq" id="WP_048643270.1">
    <property type="nucleotide sequence ID" value="NZ_CP012040.1"/>
</dbReference>
<evidence type="ECO:0000313" key="1">
    <source>
        <dbReference type="EMBL" id="AKP53133.1"/>
    </source>
</evidence>